<proteinExistence type="predicted"/>
<gene>
    <name evidence="3" type="ORF">VHUM_01163</name>
</gene>
<dbReference type="OrthoDB" id="2548197at2759"/>
<dbReference type="Pfam" id="PF01035">
    <property type="entry name" value="DNA_binding_1"/>
    <property type="match status" value="1"/>
</dbReference>
<comment type="caution">
    <text evidence="3">The sequence shown here is derived from an EMBL/GenBank/DDBJ whole genome shotgun (WGS) entry which is preliminary data.</text>
</comment>
<dbReference type="PANTHER" id="PTHR42942">
    <property type="entry name" value="6-O-METHYLGUANINE DNA METHYLTRANSFERASE"/>
    <property type="match status" value="1"/>
</dbReference>
<reference evidence="3 4" key="1">
    <citation type="journal article" date="2019" name="PLoS Genet.">
        <title>Convergent evolution of linked mating-type loci in basidiomycete fungi.</title>
        <authorList>
            <person name="Sun S."/>
            <person name="Coelho M.A."/>
            <person name="Heitman J."/>
            <person name="Nowrousian M."/>
        </authorList>
    </citation>
    <scope>NUCLEOTIDE SEQUENCE [LARGE SCALE GENOMIC DNA]</scope>
    <source>
        <strain evidence="3 4">CBS 4282</strain>
    </source>
</reference>
<dbReference type="CDD" id="cd06445">
    <property type="entry name" value="ATase"/>
    <property type="match status" value="1"/>
</dbReference>
<dbReference type="InterPro" id="IPR036217">
    <property type="entry name" value="MethylDNA_cys_MeTrfase_DNAb"/>
</dbReference>
<sequence>MADNVADLMAKAYDIIRVIPPGRVTSYGHIAKLAGYPNYSRHVGQALRVLPSGSDIPWQRVINAKGLISPRGDEGLGVARQKDRLEAEGVEVETLPGAGGERVDLRRYGWFPDRRPDMTLDAWFEAVDAGEVAS</sequence>
<dbReference type="EMBL" id="QKWK01000002">
    <property type="protein sequence ID" value="TXT13796.1"/>
    <property type="molecule type" value="Genomic_DNA"/>
</dbReference>
<dbReference type="GO" id="GO:0006281">
    <property type="term" value="P:DNA repair"/>
    <property type="evidence" value="ECO:0007669"/>
    <property type="project" value="InterPro"/>
</dbReference>
<dbReference type="SUPFAM" id="SSF46767">
    <property type="entry name" value="Methylated DNA-protein cysteine methyltransferase, C-terminal domain"/>
    <property type="match status" value="1"/>
</dbReference>
<accession>A0A7D8ZAD3</accession>
<dbReference type="Proteomes" id="UP000473826">
    <property type="component" value="Unassembled WGS sequence"/>
</dbReference>
<dbReference type="AlphaFoldDB" id="A0A7D8ZAD3"/>
<organism evidence="3 4">
    <name type="scientific">Vanrija humicola</name>
    <name type="common">Yeast</name>
    <name type="synonym">Cryptococcus humicola</name>
    <dbReference type="NCBI Taxonomy" id="5417"/>
    <lineage>
        <taxon>Eukaryota</taxon>
        <taxon>Fungi</taxon>
        <taxon>Dikarya</taxon>
        <taxon>Basidiomycota</taxon>
        <taxon>Agaricomycotina</taxon>
        <taxon>Tremellomycetes</taxon>
        <taxon>Trichosporonales</taxon>
        <taxon>Trichosporonaceae</taxon>
        <taxon>Vanrija</taxon>
    </lineage>
</organism>
<evidence type="ECO:0000313" key="3">
    <source>
        <dbReference type="EMBL" id="TXT13796.1"/>
    </source>
</evidence>
<evidence type="ECO:0000256" key="1">
    <source>
        <dbReference type="ARBA" id="ARBA00022763"/>
    </source>
</evidence>
<evidence type="ECO:0000259" key="2">
    <source>
        <dbReference type="Pfam" id="PF01035"/>
    </source>
</evidence>
<dbReference type="InterPro" id="IPR052520">
    <property type="entry name" value="ATL_DNA_repair"/>
</dbReference>
<keyword evidence="4" id="KW-1185">Reference proteome</keyword>
<dbReference type="PANTHER" id="PTHR42942:SF1">
    <property type="entry name" value="ALKYLTRANSFERASE-LIKE PROTEIN 1"/>
    <property type="match status" value="1"/>
</dbReference>
<evidence type="ECO:0000313" key="4">
    <source>
        <dbReference type="Proteomes" id="UP000473826"/>
    </source>
</evidence>
<name>A0A7D8ZAD3_VANHU</name>
<dbReference type="InterPro" id="IPR036388">
    <property type="entry name" value="WH-like_DNA-bd_sf"/>
</dbReference>
<dbReference type="Gene3D" id="1.10.10.10">
    <property type="entry name" value="Winged helix-like DNA-binding domain superfamily/Winged helix DNA-binding domain"/>
    <property type="match status" value="1"/>
</dbReference>
<protein>
    <recommendedName>
        <fullName evidence="2">Methylated-DNA-[protein]-cysteine S-methyltransferase DNA binding domain-containing protein</fullName>
    </recommendedName>
</protein>
<keyword evidence="1" id="KW-0227">DNA damage</keyword>
<dbReference type="InterPro" id="IPR014048">
    <property type="entry name" value="MethylDNA_cys_MeTrfase_DNA-bd"/>
</dbReference>
<dbReference type="GO" id="GO:0003824">
    <property type="term" value="F:catalytic activity"/>
    <property type="evidence" value="ECO:0007669"/>
    <property type="project" value="InterPro"/>
</dbReference>
<feature type="domain" description="Methylated-DNA-[protein]-cysteine S-methyltransferase DNA binding" evidence="2">
    <location>
        <begin position="10"/>
        <end position="90"/>
    </location>
</feature>